<evidence type="ECO:0000313" key="4">
    <source>
        <dbReference type="Proteomes" id="UP000604475"/>
    </source>
</evidence>
<evidence type="ECO:0000256" key="2">
    <source>
        <dbReference type="SAM" id="Phobius"/>
    </source>
</evidence>
<evidence type="ECO:0000256" key="1">
    <source>
        <dbReference type="SAM" id="MobiDB-lite"/>
    </source>
</evidence>
<dbReference type="Proteomes" id="UP000604475">
    <property type="component" value="Unassembled WGS sequence"/>
</dbReference>
<dbReference type="AlphaFoldDB" id="A0A937RDR8"/>
<proteinExistence type="predicted"/>
<accession>A0A937RDR8</accession>
<feature type="transmembrane region" description="Helical" evidence="2">
    <location>
        <begin position="27"/>
        <end position="52"/>
    </location>
</feature>
<keyword evidence="2" id="KW-0472">Membrane</keyword>
<keyword evidence="2" id="KW-0812">Transmembrane</keyword>
<keyword evidence="4" id="KW-1185">Reference proteome</keyword>
<dbReference type="RefSeq" id="WP_203005039.1">
    <property type="nucleotide sequence ID" value="NZ_JADWYU010000230.1"/>
</dbReference>
<evidence type="ECO:0000313" key="3">
    <source>
        <dbReference type="EMBL" id="MBL7628077.1"/>
    </source>
</evidence>
<protein>
    <submittedName>
        <fullName evidence="3">Uncharacterized protein</fullName>
    </submittedName>
</protein>
<comment type="caution">
    <text evidence="3">The sequence shown here is derived from an EMBL/GenBank/DDBJ whole genome shotgun (WGS) entry which is preliminary data.</text>
</comment>
<gene>
    <name evidence="3" type="ORF">I7412_13025</name>
</gene>
<organism evidence="3 4">
    <name type="scientific">Frankia nepalensis</name>
    <dbReference type="NCBI Taxonomy" id="1836974"/>
    <lineage>
        <taxon>Bacteria</taxon>
        <taxon>Bacillati</taxon>
        <taxon>Actinomycetota</taxon>
        <taxon>Actinomycetes</taxon>
        <taxon>Frankiales</taxon>
        <taxon>Frankiaceae</taxon>
        <taxon>Frankia</taxon>
    </lineage>
</organism>
<sequence>MSKTEAKDLPLGTSAEHSRMHTVIRRVCWVLLIGLVIEGALVTPFTLIWLGWPTLSIQEICDGLTKVQYSDPEQTCEDSYPINSPPFGGEPVKGNPETSGDEWGVQPRPGYDKIGFRELVRIQQELDAQNSTAGK</sequence>
<reference evidence="3" key="1">
    <citation type="submission" date="2020-12" db="EMBL/GenBank/DDBJ databases">
        <title>Genomic characterization of non-nitrogen-fixing Frankia strains.</title>
        <authorList>
            <person name="Carlos-Shanley C."/>
            <person name="Guerra T."/>
            <person name="Hahn D."/>
        </authorList>
    </citation>
    <scope>NUCLEOTIDE SEQUENCE</scope>
    <source>
        <strain evidence="3">CN6</strain>
    </source>
</reference>
<name>A0A937RDR8_9ACTN</name>
<dbReference type="EMBL" id="JAEACQ010000169">
    <property type="protein sequence ID" value="MBL7628077.1"/>
    <property type="molecule type" value="Genomic_DNA"/>
</dbReference>
<keyword evidence="2" id="KW-1133">Transmembrane helix</keyword>
<feature type="region of interest" description="Disordered" evidence="1">
    <location>
        <begin position="72"/>
        <end position="110"/>
    </location>
</feature>